<dbReference type="AlphaFoldDB" id="A0A5C3KEB4"/>
<dbReference type="EMBL" id="ML210442">
    <property type="protein sequence ID" value="TFK18003.1"/>
    <property type="molecule type" value="Genomic_DNA"/>
</dbReference>
<evidence type="ECO:0000313" key="2">
    <source>
        <dbReference type="Proteomes" id="UP000307440"/>
    </source>
</evidence>
<proteinExistence type="predicted"/>
<organism evidence="1 2">
    <name type="scientific">Coprinopsis marcescibilis</name>
    <name type="common">Agaric fungus</name>
    <name type="synonym">Psathyrella marcescibilis</name>
    <dbReference type="NCBI Taxonomy" id="230819"/>
    <lineage>
        <taxon>Eukaryota</taxon>
        <taxon>Fungi</taxon>
        <taxon>Dikarya</taxon>
        <taxon>Basidiomycota</taxon>
        <taxon>Agaricomycotina</taxon>
        <taxon>Agaricomycetes</taxon>
        <taxon>Agaricomycetidae</taxon>
        <taxon>Agaricales</taxon>
        <taxon>Agaricineae</taxon>
        <taxon>Psathyrellaceae</taxon>
        <taxon>Coprinopsis</taxon>
    </lineage>
</organism>
<evidence type="ECO:0000313" key="1">
    <source>
        <dbReference type="EMBL" id="TFK18003.1"/>
    </source>
</evidence>
<name>A0A5C3KEB4_COPMA</name>
<reference evidence="1 2" key="1">
    <citation type="journal article" date="2019" name="Nat. Ecol. Evol.">
        <title>Megaphylogeny resolves global patterns of mushroom evolution.</title>
        <authorList>
            <person name="Varga T."/>
            <person name="Krizsan K."/>
            <person name="Foldi C."/>
            <person name="Dima B."/>
            <person name="Sanchez-Garcia M."/>
            <person name="Sanchez-Ramirez S."/>
            <person name="Szollosi G.J."/>
            <person name="Szarkandi J.G."/>
            <person name="Papp V."/>
            <person name="Albert L."/>
            <person name="Andreopoulos W."/>
            <person name="Angelini C."/>
            <person name="Antonin V."/>
            <person name="Barry K.W."/>
            <person name="Bougher N.L."/>
            <person name="Buchanan P."/>
            <person name="Buyck B."/>
            <person name="Bense V."/>
            <person name="Catcheside P."/>
            <person name="Chovatia M."/>
            <person name="Cooper J."/>
            <person name="Damon W."/>
            <person name="Desjardin D."/>
            <person name="Finy P."/>
            <person name="Geml J."/>
            <person name="Haridas S."/>
            <person name="Hughes K."/>
            <person name="Justo A."/>
            <person name="Karasinski D."/>
            <person name="Kautmanova I."/>
            <person name="Kiss B."/>
            <person name="Kocsube S."/>
            <person name="Kotiranta H."/>
            <person name="LaButti K.M."/>
            <person name="Lechner B.E."/>
            <person name="Liimatainen K."/>
            <person name="Lipzen A."/>
            <person name="Lukacs Z."/>
            <person name="Mihaltcheva S."/>
            <person name="Morgado L.N."/>
            <person name="Niskanen T."/>
            <person name="Noordeloos M.E."/>
            <person name="Ohm R.A."/>
            <person name="Ortiz-Santana B."/>
            <person name="Ovrebo C."/>
            <person name="Racz N."/>
            <person name="Riley R."/>
            <person name="Savchenko A."/>
            <person name="Shiryaev A."/>
            <person name="Soop K."/>
            <person name="Spirin V."/>
            <person name="Szebenyi C."/>
            <person name="Tomsovsky M."/>
            <person name="Tulloss R.E."/>
            <person name="Uehling J."/>
            <person name="Grigoriev I.V."/>
            <person name="Vagvolgyi C."/>
            <person name="Papp T."/>
            <person name="Martin F.M."/>
            <person name="Miettinen O."/>
            <person name="Hibbett D.S."/>
            <person name="Nagy L.G."/>
        </authorList>
    </citation>
    <scope>NUCLEOTIDE SEQUENCE [LARGE SCALE GENOMIC DNA]</scope>
    <source>
        <strain evidence="1 2">CBS 121175</strain>
    </source>
</reference>
<protein>
    <submittedName>
        <fullName evidence="1">Uncharacterized protein</fullName>
    </submittedName>
</protein>
<gene>
    <name evidence="1" type="ORF">FA15DRAFT_760839</name>
</gene>
<sequence>MKIWPVPCDESFEAYQVALATFGNLADIDQSLTPLVLQDEANVKEILSLFTFRLGTPGTTWDKARGVLFELPKGCPSIVLLQQVVLGRGVPLNYLCNLLQDPQTAMDVCEAFLSRLMILGQLTREASSNADSDQALSNTINRIYTNIYGLCSNNSFSEMMIQTSALQVHLPVIRNYVASNGHRSIRALEEALSAIEIIWNLPMEQEGVMQHESFVRLLDVGFLQQLAEITRRDLDSNLSDKLDGLLSDIASHSIFPLIQRVLSKIIRANGEDKFSFKPGGGASAWSAFWEEIRFISKSASPKIIKPDRDLGYCSYMRTFIA</sequence>
<accession>A0A5C3KEB4</accession>
<feature type="non-terminal residue" evidence="1">
    <location>
        <position position="321"/>
    </location>
</feature>
<keyword evidence="2" id="KW-1185">Reference proteome</keyword>
<dbReference type="Proteomes" id="UP000307440">
    <property type="component" value="Unassembled WGS sequence"/>
</dbReference>